<keyword evidence="6" id="KW-0598">Phosphotransferase system</keyword>
<feature type="domain" description="PTS EIIA type-4" evidence="9">
    <location>
        <begin position="1"/>
        <end position="122"/>
    </location>
</feature>
<dbReference type="PANTHER" id="PTHR33799:SF1">
    <property type="entry name" value="PTS SYSTEM MANNOSE-SPECIFIC EIIAB COMPONENT-RELATED"/>
    <property type="match status" value="1"/>
</dbReference>
<dbReference type="InterPro" id="IPR036662">
    <property type="entry name" value="PTS_EIIA_man-typ_sf"/>
</dbReference>
<name>A0A1W6CYB1_9RHOB</name>
<dbReference type="GO" id="GO:0016020">
    <property type="term" value="C:membrane"/>
    <property type="evidence" value="ECO:0007669"/>
    <property type="project" value="InterPro"/>
</dbReference>
<dbReference type="GO" id="GO:0005737">
    <property type="term" value="C:cytoplasm"/>
    <property type="evidence" value="ECO:0007669"/>
    <property type="project" value="UniProtKB-SubCell"/>
</dbReference>
<dbReference type="InterPro" id="IPR004701">
    <property type="entry name" value="PTS_EIIA_man-typ"/>
</dbReference>
<keyword evidence="5" id="KW-0808">Transferase</keyword>
<dbReference type="AlphaFoldDB" id="A0A1W6CYB1"/>
<dbReference type="Pfam" id="PF03610">
    <property type="entry name" value="EIIA-man"/>
    <property type="match status" value="1"/>
</dbReference>
<reference evidence="10 11" key="1">
    <citation type="submission" date="2017-03" db="EMBL/GenBank/DDBJ databases">
        <title>Genome sequence of Paracoccus contaminans isolated from a water microcosm.</title>
        <authorList>
            <person name="Aurass P."/>
            <person name="Karste S."/>
            <person name="Trost E."/>
            <person name="Glaeser S.P."/>
            <person name="Kaempfer P."/>
            <person name="Flieger A."/>
        </authorList>
    </citation>
    <scope>NUCLEOTIDE SEQUENCE [LARGE SCALE GENOMIC DNA]</scope>
    <source>
        <strain evidence="11">RKI 16-01929T\LMG 29738T\CCM 8701T\CIP 111112T</strain>
    </source>
</reference>
<dbReference type="GO" id="GO:0009401">
    <property type="term" value="P:phosphoenolpyruvate-dependent sugar phosphotransferase system"/>
    <property type="evidence" value="ECO:0007669"/>
    <property type="project" value="UniProtKB-KW"/>
</dbReference>
<dbReference type="OrthoDB" id="9794368at2"/>
<feature type="compositionally biased region" description="Basic and acidic residues" evidence="8">
    <location>
        <begin position="136"/>
        <end position="161"/>
    </location>
</feature>
<organism evidence="10 11">
    <name type="scientific">Paracoccus contaminans</name>
    <dbReference type="NCBI Taxonomy" id="1945662"/>
    <lineage>
        <taxon>Bacteria</taxon>
        <taxon>Pseudomonadati</taxon>
        <taxon>Pseudomonadota</taxon>
        <taxon>Alphaproteobacteria</taxon>
        <taxon>Rhodobacterales</taxon>
        <taxon>Paracoccaceae</taxon>
        <taxon>Paracoccus</taxon>
    </lineage>
</organism>
<evidence type="ECO:0000313" key="11">
    <source>
        <dbReference type="Proteomes" id="UP000193017"/>
    </source>
</evidence>
<evidence type="ECO:0000313" key="10">
    <source>
        <dbReference type="EMBL" id="ARJ69867.1"/>
    </source>
</evidence>
<keyword evidence="2" id="KW-0813">Transport</keyword>
<evidence type="ECO:0000256" key="5">
    <source>
        <dbReference type="ARBA" id="ARBA00022679"/>
    </source>
</evidence>
<evidence type="ECO:0000256" key="6">
    <source>
        <dbReference type="ARBA" id="ARBA00022683"/>
    </source>
</evidence>
<dbReference type="GO" id="GO:0016301">
    <property type="term" value="F:kinase activity"/>
    <property type="evidence" value="ECO:0007669"/>
    <property type="project" value="UniProtKB-KW"/>
</dbReference>
<keyword evidence="3" id="KW-0963">Cytoplasm</keyword>
<dbReference type="EMBL" id="CP020612">
    <property type="protein sequence ID" value="ARJ69867.1"/>
    <property type="molecule type" value="Genomic_DNA"/>
</dbReference>
<evidence type="ECO:0000256" key="3">
    <source>
        <dbReference type="ARBA" id="ARBA00022490"/>
    </source>
</evidence>
<dbReference type="PANTHER" id="PTHR33799">
    <property type="entry name" value="PTS PERMEASE-RELATED-RELATED"/>
    <property type="match status" value="1"/>
</dbReference>
<keyword evidence="11" id="KW-1185">Reference proteome</keyword>
<protein>
    <submittedName>
        <fullName evidence="10">PTS fructose transporter subunit IIA</fullName>
    </submittedName>
</protein>
<dbReference type="Gene3D" id="3.40.50.510">
    <property type="entry name" value="Phosphotransferase system, mannose-type IIA component"/>
    <property type="match status" value="1"/>
</dbReference>
<accession>A0A1W6CYB1</accession>
<keyword evidence="4" id="KW-0762">Sugar transport</keyword>
<dbReference type="STRING" id="1945662.B0A89_09755"/>
<dbReference type="PROSITE" id="PS51096">
    <property type="entry name" value="PTS_EIIA_TYPE_4"/>
    <property type="match status" value="1"/>
</dbReference>
<dbReference type="SUPFAM" id="SSF53062">
    <property type="entry name" value="PTS system fructose IIA component-like"/>
    <property type="match status" value="1"/>
</dbReference>
<proteinExistence type="predicted"/>
<evidence type="ECO:0000256" key="7">
    <source>
        <dbReference type="ARBA" id="ARBA00022777"/>
    </source>
</evidence>
<evidence type="ECO:0000256" key="4">
    <source>
        <dbReference type="ARBA" id="ARBA00022597"/>
    </source>
</evidence>
<evidence type="ECO:0000256" key="8">
    <source>
        <dbReference type="SAM" id="MobiDB-lite"/>
    </source>
</evidence>
<gene>
    <name evidence="10" type="ORF">B0A89_09755</name>
</gene>
<dbReference type="KEGG" id="pcon:B0A89_09755"/>
<dbReference type="Proteomes" id="UP000193017">
    <property type="component" value="Chromosome"/>
</dbReference>
<keyword evidence="7" id="KW-0418">Kinase</keyword>
<comment type="subcellular location">
    <subcellularLocation>
        <location evidence="1">Cytoplasm</location>
    </subcellularLocation>
</comment>
<dbReference type="InterPro" id="IPR033887">
    <property type="entry name" value="PTS_IIA_man"/>
</dbReference>
<dbReference type="InterPro" id="IPR051471">
    <property type="entry name" value="Bacterial_PTS_sugar_comp"/>
</dbReference>
<evidence type="ECO:0000256" key="1">
    <source>
        <dbReference type="ARBA" id="ARBA00004496"/>
    </source>
</evidence>
<evidence type="ECO:0000259" key="9">
    <source>
        <dbReference type="PROSITE" id="PS51096"/>
    </source>
</evidence>
<feature type="region of interest" description="Disordered" evidence="8">
    <location>
        <begin position="129"/>
        <end position="171"/>
    </location>
</feature>
<dbReference type="CDD" id="cd00006">
    <property type="entry name" value="PTS_IIA_man"/>
    <property type="match status" value="1"/>
</dbReference>
<sequence length="171" mass="17981">MIGIVIVGHGGLAREYLAAVEHVVGPQQGILAVTIEEDHDRAAKSEEICRAVSEVDTGDGVVIVTDIFGGSPSNLSMPACLRQERRILYGANLPMLVKLAKLRHLDVGTAAELAAEAGRKYIDCYAPAGTAPQDAASRDAPARDTPPRDAAMREASSREAAPKGALRRAAS</sequence>
<evidence type="ECO:0000256" key="2">
    <source>
        <dbReference type="ARBA" id="ARBA00022448"/>
    </source>
</evidence>